<dbReference type="KEGG" id="pob:LPB03_10270"/>
<reference evidence="4" key="1">
    <citation type="submission" date="2016-02" db="EMBL/GenBank/DDBJ databases">
        <authorList>
            <person name="Shin S.-K."/>
            <person name="Yi H."/>
            <person name="Kim E."/>
        </authorList>
    </citation>
    <scope>NUCLEOTIDE SEQUENCE [LARGE SCALE GENOMIC DNA]</scope>
    <source>
        <strain evidence="4">LPB0003</strain>
    </source>
</reference>
<comment type="caution">
    <text evidence="3">The sequence shown here is derived from an EMBL/GenBank/DDBJ whole genome shotgun (WGS) entry which is preliminary data.</text>
</comment>
<feature type="signal peptide" evidence="2">
    <location>
        <begin position="1"/>
        <end position="23"/>
    </location>
</feature>
<evidence type="ECO:0008006" key="5">
    <source>
        <dbReference type="Google" id="ProtNLM"/>
    </source>
</evidence>
<gene>
    <name evidence="3" type="ORF">LPB3_10280</name>
</gene>
<keyword evidence="1 2" id="KW-0732">Signal</keyword>
<proteinExistence type="predicted"/>
<evidence type="ECO:0000256" key="2">
    <source>
        <dbReference type="SAM" id="SignalP"/>
    </source>
</evidence>
<evidence type="ECO:0000256" key="1">
    <source>
        <dbReference type="ARBA" id="ARBA00022729"/>
    </source>
</evidence>
<dbReference type="EMBL" id="LSFM01000023">
    <property type="protein sequence ID" value="OBY62541.1"/>
    <property type="molecule type" value="Genomic_DNA"/>
</dbReference>
<keyword evidence="4" id="KW-1185">Reference proteome</keyword>
<sequence length="1351" mass="142930">MKKQITFLLLTLFFAFSTMQAQKNVLYINQDGVEVPPGSGASTPGNDPITRMLDADTNFTISYVEIGQDFVVTKIGENNTGANAVGSPIDFTGFDLIIVSDSMASSNGVFKDGNPLHVDELALPVIYSKTFAFRGGYVDTNDNNTIKNTDAVSLTNGSTVTQTQNLSVTVLDSANDMFSGIDFTGGTEIPLFRTTSNDKGEEGYKAIDVLNGLDNSATGTLLAKVEQVTTGDEDKAAVINYIPTGTTLGASNEVTTKDIVIFGFSYGATVKKDGGNVTSEYLTIWRNAAYKLTGQTVPTTLYTNPVYNKYEITTETTRYDFTDGSIIPNPVDGYVIQGSPEADAQPQTDRFLSADGILQYRHAAGDNFHSSTYGLNMKAGARVFIKPAGTGIVKIPLSEFSTLGLEVKMPNNNNKAYIKVNGVATSSPSKTTYQETLNATATDGNDLNEFITIEYFPNGGGQNLELMADATNGGSDIYLPYIDVEYPMLKRKPTKVLYVNQAGVGQGEGASAPGQDPVIKMLMADENFDVTYIETPSDGSAVPSLSGFDIVIAQETISSGAAMFQPNGVLGINNVSIPIIYNKSYAFRNGKAVTDADAAVTSTQNLSVTVDVVNQTNSIFSGIDFSSSNDVRIFKAANARDDGSSGGNKSIDVLNGLDISNANAGTLATVPEVIDASKSILINHIPAGTQLGEASTDVLGVDAFAFAFSYGAQIFGDGANISPEALTIWRNATYILAGLEVPTTLVENEVFFLPKKILYVNQVGVGQGEGASAPGQDPVIKMLMADEKFDVTYLETPSDGSAIDLTGYDLVIAQETISSGAAMFQPGGVLGVKDVTVPIIYNKSYAFRNGKAVTDADAAVTSTQNLSITATNTAHPLFSGIDFSGGDDIRIFKSATANDDGSTGGNKAIDILNDLEFSSTSAGSVATVPEITDASKAMLVNYMPAGTQLGETETDVLQVNAIALAFSYGAQILGDGANISPEALTIWRNAAYMLTYGPTEVPTTLVDNPAFFLTKNVLYVTNAGFTPAANASALTDDPIIRMLTNDENFNITVIESDGDGTGVDFTGYDLAIAQETFGSGDAIWKSTGPFGIQNITIPVIYNKTWALRDGKGISSAGAAVVLSGDVSVTIDPSNQTNTLFNGIDFSSSNDVRLYAEQSDNNGAVGTNAIDVLQNLEISTTGTNLATVSDLTTSPDTSVIINDIPSGTQIGTVATDVLQAPIVALAFNYGAIIRNDGANISPEALTIWRNAAYKLTGIPVPSTLVENSDFTLSVDRVNELSKVTSNVRSYGNTVFISNVESKTEVKVYSINGALVRSIKTDQDTQFELKTGLYIATVKTAQGTKAVKFITNR</sequence>
<accession>A0A1B8TS83</accession>
<organism evidence="3 4">
    <name type="scientific">Polaribacter vadi</name>
    <dbReference type="NCBI Taxonomy" id="1774273"/>
    <lineage>
        <taxon>Bacteria</taxon>
        <taxon>Pseudomonadati</taxon>
        <taxon>Bacteroidota</taxon>
        <taxon>Flavobacteriia</taxon>
        <taxon>Flavobacteriales</taxon>
        <taxon>Flavobacteriaceae</taxon>
    </lineage>
</organism>
<evidence type="ECO:0000313" key="4">
    <source>
        <dbReference type="Proteomes" id="UP000092584"/>
    </source>
</evidence>
<evidence type="ECO:0000313" key="3">
    <source>
        <dbReference type="EMBL" id="OBY62541.1"/>
    </source>
</evidence>
<dbReference type="RefSeq" id="WP_065319526.1">
    <property type="nucleotide sequence ID" value="NZ_CP017477.1"/>
</dbReference>
<protein>
    <recommendedName>
        <fullName evidence="5">LTD domain-containing protein</fullName>
    </recommendedName>
</protein>
<dbReference type="NCBIfam" id="TIGR04183">
    <property type="entry name" value="Por_Secre_tail"/>
    <property type="match status" value="1"/>
</dbReference>
<dbReference type="OrthoDB" id="1347489at2"/>
<name>A0A1B8TS83_9FLAO</name>
<dbReference type="Proteomes" id="UP000092584">
    <property type="component" value="Unassembled WGS sequence"/>
</dbReference>
<dbReference type="InterPro" id="IPR026444">
    <property type="entry name" value="Secre_tail"/>
</dbReference>
<feature type="chain" id="PRO_5008615505" description="LTD domain-containing protein" evidence="2">
    <location>
        <begin position="24"/>
        <end position="1351"/>
    </location>
</feature>